<evidence type="ECO:0008006" key="4">
    <source>
        <dbReference type="Google" id="ProtNLM"/>
    </source>
</evidence>
<organism evidence="2 3">
    <name type="scientific">Mycobacterium scrofulaceum</name>
    <dbReference type="NCBI Taxonomy" id="1783"/>
    <lineage>
        <taxon>Bacteria</taxon>
        <taxon>Bacillati</taxon>
        <taxon>Actinomycetota</taxon>
        <taxon>Actinomycetes</taxon>
        <taxon>Mycobacteriales</taxon>
        <taxon>Mycobacteriaceae</taxon>
        <taxon>Mycobacterium</taxon>
    </lineage>
</organism>
<evidence type="ECO:0000256" key="1">
    <source>
        <dbReference type="SAM" id="SignalP"/>
    </source>
</evidence>
<protein>
    <recommendedName>
        <fullName evidence="4">SCP domain-containing protein</fullName>
    </recommendedName>
</protein>
<sequence>MLYGAALTVLGAVAAPTASANGGCIPGDAPGLVPRQARPGDNVCVSPAIAAEVQAENAAAADGKGYAGGGAYGPKTCVSGLVWREAYDGDAVCVSPQRRQQTWQENADAGVGNTGGLKPEAGFNPGGAPAAKGSGGPDAALLAAVNDARLNPGKYPPHPTDKQGNKWDTSGAFMNPCPKPFADSGALDNTAATHNGFIATMDASAVDNYPNMHKTASGGLTTDQGGPITQAGYSNTGEIVADGFPSEAAALQFWMQDDGGANNWGHRNKILACAANPGGNPTVLTDAGAAHFVGGPRGHYWTVDMGSH</sequence>
<gene>
    <name evidence="2" type="ORF">A5679_20520</name>
</gene>
<dbReference type="AlphaFoldDB" id="A0A1A2VA64"/>
<feature type="signal peptide" evidence="1">
    <location>
        <begin position="1"/>
        <end position="20"/>
    </location>
</feature>
<keyword evidence="1" id="KW-0732">Signal</keyword>
<proteinExistence type="predicted"/>
<evidence type="ECO:0000313" key="2">
    <source>
        <dbReference type="EMBL" id="OBH97621.1"/>
    </source>
</evidence>
<comment type="caution">
    <text evidence="2">The sequence shown here is derived from an EMBL/GenBank/DDBJ whole genome shotgun (WGS) entry which is preliminary data.</text>
</comment>
<reference evidence="2 3" key="1">
    <citation type="submission" date="2016-06" db="EMBL/GenBank/DDBJ databases">
        <authorList>
            <person name="Kjaerup R.B."/>
            <person name="Dalgaard T.S."/>
            <person name="Juul-Madsen H.R."/>
        </authorList>
    </citation>
    <scope>NUCLEOTIDE SEQUENCE [LARGE SCALE GENOMIC DNA]</scope>
    <source>
        <strain evidence="2 3">E2838</strain>
    </source>
</reference>
<dbReference type="EMBL" id="LZJY01000274">
    <property type="protein sequence ID" value="OBH97621.1"/>
    <property type="molecule type" value="Genomic_DNA"/>
</dbReference>
<dbReference type="InterPro" id="IPR035940">
    <property type="entry name" value="CAP_sf"/>
</dbReference>
<name>A0A1A2VA64_MYCSC</name>
<accession>A0A1A2VA64</accession>
<dbReference type="Gene3D" id="3.40.33.10">
    <property type="entry name" value="CAP"/>
    <property type="match status" value="1"/>
</dbReference>
<evidence type="ECO:0000313" key="3">
    <source>
        <dbReference type="Proteomes" id="UP000092207"/>
    </source>
</evidence>
<dbReference type="Proteomes" id="UP000092207">
    <property type="component" value="Unassembled WGS sequence"/>
</dbReference>
<feature type="chain" id="PRO_5008316425" description="SCP domain-containing protein" evidence="1">
    <location>
        <begin position="21"/>
        <end position="308"/>
    </location>
</feature>